<gene>
    <name evidence="3" type="ORF">X907_0216</name>
</gene>
<dbReference type="AlphaFoldDB" id="A0A3T0E5W2"/>
<evidence type="ECO:0000313" key="4">
    <source>
        <dbReference type="Proteomes" id="UP000286954"/>
    </source>
</evidence>
<dbReference type="Proteomes" id="UP000286954">
    <property type="component" value="Chromosome"/>
</dbReference>
<evidence type="ECO:0000256" key="1">
    <source>
        <dbReference type="SAM" id="MobiDB-lite"/>
    </source>
</evidence>
<evidence type="ECO:0000256" key="2">
    <source>
        <dbReference type="SAM" id="Phobius"/>
    </source>
</evidence>
<dbReference type="RefSeq" id="WP_127565219.1">
    <property type="nucleotide sequence ID" value="NZ_BMFB01000006.1"/>
</dbReference>
<organism evidence="3 4">
    <name type="scientific">Glycocaulis alkaliphilus</name>
    <dbReference type="NCBI Taxonomy" id="1434191"/>
    <lineage>
        <taxon>Bacteria</taxon>
        <taxon>Pseudomonadati</taxon>
        <taxon>Pseudomonadota</taxon>
        <taxon>Alphaproteobacteria</taxon>
        <taxon>Maricaulales</taxon>
        <taxon>Maricaulaceae</taxon>
        <taxon>Glycocaulis</taxon>
    </lineage>
</organism>
<protein>
    <submittedName>
        <fullName evidence="3">Uncharacterized protein</fullName>
    </submittedName>
</protein>
<keyword evidence="2" id="KW-0472">Membrane</keyword>
<evidence type="ECO:0000313" key="3">
    <source>
        <dbReference type="EMBL" id="AZU02765.1"/>
    </source>
</evidence>
<feature type="transmembrane region" description="Helical" evidence="2">
    <location>
        <begin position="7"/>
        <end position="28"/>
    </location>
</feature>
<name>A0A3T0E5W2_9PROT</name>
<keyword evidence="2" id="KW-1133">Transmembrane helix</keyword>
<keyword evidence="4" id="KW-1185">Reference proteome</keyword>
<sequence>MMRFFKSVGAASLCAIGLGLAFILIFHIQPVSLAGWAVLGLLALAAFATALIAYRWMMGAEFYPKDSEGSHGEGYATGVGFGRASRRRRDEEDDPDASLRRGSGGVDDSGGEDGLL</sequence>
<feature type="region of interest" description="Disordered" evidence="1">
    <location>
        <begin position="66"/>
        <end position="116"/>
    </location>
</feature>
<feature type="transmembrane region" description="Helical" evidence="2">
    <location>
        <begin position="34"/>
        <end position="54"/>
    </location>
</feature>
<accession>A0A3T0E5W2</accession>
<keyword evidence="2" id="KW-0812">Transmembrane</keyword>
<dbReference type="OrthoDB" id="9953973at2"/>
<dbReference type="KEGG" id="gak:X907_0216"/>
<proteinExistence type="predicted"/>
<dbReference type="EMBL" id="CP018911">
    <property type="protein sequence ID" value="AZU02765.1"/>
    <property type="molecule type" value="Genomic_DNA"/>
</dbReference>
<reference evidence="3 4" key="1">
    <citation type="submission" date="2016-12" db="EMBL/GenBank/DDBJ databases">
        <title>The genome of dimorphic prosthecate Glycocaulis alkaliphilus 6b-8t, isolated from crude oil dictates its adaptability in petroleum environments.</title>
        <authorList>
            <person name="Wu X.-L."/>
            <person name="Geng S."/>
        </authorList>
    </citation>
    <scope>NUCLEOTIDE SEQUENCE [LARGE SCALE GENOMIC DNA]</scope>
    <source>
        <strain evidence="3 4">6B-8</strain>
    </source>
</reference>